<dbReference type="InterPro" id="IPR001647">
    <property type="entry name" value="HTH_TetR"/>
</dbReference>
<sequence>MSGDVKRPYRSVVREHQAARTRAAVIDAAGAEFVARGYAATSIDDIAAAAQVARRTIYAIGGKPELLKLAYETALAGDHEQVPVADRPAVARIVAEPDPVAALHLYVDMCLGIGARVGPIHAALRAASGDDRVRALYEHFQERRAEATRRVIDFLVDRGAPIGRPDTAADLLWLLVDPGTHHALVHERGWTEPQMADWLHATVAQQILSAG</sequence>
<keyword evidence="6" id="KW-1185">Reference proteome</keyword>
<protein>
    <recommendedName>
        <fullName evidence="4">HTH tetR-type domain-containing protein</fullName>
    </recommendedName>
</protein>
<dbReference type="InterPro" id="IPR050109">
    <property type="entry name" value="HTH-type_TetR-like_transc_reg"/>
</dbReference>
<organism evidence="5 6">
    <name type="scientific">Pseudonocardia hydrocarbonoxydans</name>
    <dbReference type="NCBI Taxonomy" id="76726"/>
    <lineage>
        <taxon>Bacteria</taxon>
        <taxon>Bacillati</taxon>
        <taxon>Actinomycetota</taxon>
        <taxon>Actinomycetes</taxon>
        <taxon>Pseudonocardiales</taxon>
        <taxon>Pseudonocardiaceae</taxon>
        <taxon>Pseudonocardia</taxon>
    </lineage>
</organism>
<evidence type="ECO:0000256" key="2">
    <source>
        <dbReference type="ARBA" id="ARBA00023125"/>
    </source>
</evidence>
<comment type="caution">
    <text evidence="5">The sequence shown here is derived from an EMBL/GenBank/DDBJ whole genome shotgun (WGS) entry which is preliminary data.</text>
</comment>
<keyword evidence="2" id="KW-0238">DNA-binding</keyword>
<evidence type="ECO:0000256" key="1">
    <source>
        <dbReference type="ARBA" id="ARBA00023015"/>
    </source>
</evidence>
<dbReference type="Pfam" id="PF00440">
    <property type="entry name" value="TetR_N"/>
    <property type="match status" value="1"/>
</dbReference>
<dbReference type="GO" id="GO:0003700">
    <property type="term" value="F:DNA-binding transcription factor activity"/>
    <property type="evidence" value="ECO:0007669"/>
    <property type="project" value="TreeGrafter"/>
</dbReference>
<gene>
    <name evidence="5" type="ORF">PHY01_13400</name>
</gene>
<dbReference type="GO" id="GO:0000976">
    <property type="term" value="F:transcription cis-regulatory region binding"/>
    <property type="evidence" value="ECO:0007669"/>
    <property type="project" value="TreeGrafter"/>
</dbReference>
<dbReference type="AlphaFoldDB" id="A0A4Y3WJE2"/>
<dbReference type="PANTHER" id="PTHR30055:SF234">
    <property type="entry name" value="HTH-TYPE TRANSCRIPTIONAL REGULATOR BETI"/>
    <property type="match status" value="1"/>
</dbReference>
<evidence type="ECO:0000313" key="6">
    <source>
        <dbReference type="Proteomes" id="UP000320338"/>
    </source>
</evidence>
<name>A0A4Y3WJE2_9PSEU</name>
<reference evidence="5 6" key="1">
    <citation type="submission" date="2019-06" db="EMBL/GenBank/DDBJ databases">
        <title>Whole genome shotgun sequence of Pseudonocardia hydrocarbonoxydans NBRC 14498.</title>
        <authorList>
            <person name="Hosoyama A."/>
            <person name="Uohara A."/>
            <person name="Ohji S."/>
            <person name="Ichikawa N."/>
        </authorList>
    </citation>
    <scope>NUCLEOTIDE SEQUENCE [LARGE SCALE GENOMIC DNA]</scope>
    <source>
        <strain evidence="5 6">NBRC 14498</strain>
    </source>
</reference>
<proteinExistence type="predicted"/>
<dbReference type="Proteomes" id="UP000320338">
    <property type="component" value="Unassembled WGS sequence"/>
</dbReference>
<feature type="domain" description="HTH tetR-type" evidence="4">
    <location>
        <begin position="26"/>
        <end position="58"/>
    </location>
</feature>
<dbReference type="EMBL" id="BJNG01000013">
    <property type="protein sequence ID" value="GEC19057.1"/>
    <property type="molecule type" value="Genomic_DNA"/>
</dbReference>
<dbReference type="InterPro" id="IPR009057">
    <property type="entry name" value="Homeodomain-like_sf"/>
</dbReference>
<dbReference type="PANTHER" id="PTHR30055">
    <property type="entry name" value="HTH-TYPE TRANSCRIPTIONAL REGULATOR RUTR"/>
    <property type="match status" value="1"/>
</dbReference>
<accession>A0A4Y3WJE2</accession>
<dbReference type="Gene3D" id="1.10.357.10">
    <property type="entry name" value="Tetracycline Repressor, domain 2"/>
    <property type="match status" value="1"/>
</dbReference>
<evidence type="ECO:0000256" key="3">
    <source>
        <dbReference type="ARBA" id="ARBA00023163"/>
    </source>
</evidence>
<keyword evidence="1" id="KW-0805">Transcription regulation</keyword>
<dbReference type="SUPFAM" id="SSF46689">
    <property type="entry name" value="Homeodomain-like"/>
    <property type="match status" value="1"/>
</dbReference>
<keyword evidence="3" id="KW-0804">Transcription</keyword>
<evidence type="ECO:0000313" key="5">
    <source>
        <dbReference type="EMBL" id="GEC19057.1"/>
    </source>
</evidence>
<evidence type="ECO:0000259" key="4">
    <source>
        <dbReference type="Pfam" id="PF00440"/>
    </source>
</evidence>